<name>A0AAD6CM67_9EURO</name>
<dbReference type="PANTHER" id="PTHR43792">
    <property type="entry name" value="GNAT FAMILY, PUTATIVE (AFU_ORTHOLOGUE AFUA_3G00765)-RELATED-RELATED"/>
    <property type="match status" value="1"/>
</dbReference>
<gene>
    <name evidence="2" type="ORF">N7494_011364</name>
</gene>
<comment type="caution">
    <text evidence="2">The sequence shown here is derived from an EMBL/GenBank/DDBJ whole genome shotgun (WGS) entry which is preliminary data.</text>
</comment>
<dbReference type="Pfam" id="PF13302">
    <property type="entry name" value="Acetyltransf_3"/>
    <property type="match status" value="1"/>
</dbReference>
<feature type="domain" description="N-acetyltransferase" evidence="1">
    <location>
        <begin position="27"/>
        <end position="202"/>
    </location>
</feature>
<organism evidence="2 3">
    <name type="scientific">Penicillium frequentans</name>
    <dbReference type="NCBI Taxonomy" id="3151616"/>
    <lineage>
        <taxon>Eukaryota</taxon>
        <taxon>Fungi</taxon>
        <taxon>Dikarya</taxon>
        <taxon>Ascomycota</taxon>
        <taxon>Pezizomycotina</taxon>
        <taxon>Eurotiomycetes</taxon>
        <taxon>Eurotiomycetidae</taxon>
        <taxon>Eurotiales</taxon>
        <taxon>Aspergillaceae</taxon>
        <taxon>Penicillium</taxon>
    </lineage>
</organism>
<evidence type="ECO:0000313" key="2">
    <source>
        <dbReference type="EMBL" id="KAJ5524714.1"/>
    </source>
</evidence>
<dbReference type="InterPro" id="IPR016181">
    <property type="entry name" value="Acyl_CoA_acyltransferase"/>
</dbReference>
<dbReference type="InterPro" id="IPR000182">
    <property type="entry name" value="GNAT_dom"/>
</dbReference>
<reference evidence="2 3" key="1">
    <citation type="journal article" date="2023" name="IMA Fungus">
        <title>Comparative genomic study of the Penicillium genus elucidates a diverse pangenome and 15 lateral gene transfer events.</title>
        <authorList>
            <person name="Petersen C."/>
            <person name="Sorensen T."/>
            <person name="Nielsen M.R."/>
            <person name="Sondergaard T.E."/>
            <person name="Sorensen J.L."/>
            <person name="Fitzpatrick D.A."/>
            <person name="Frisvad J.C."/>
            <person name="Nielsen K.L."/>
        </authorList>
    </citation>
    <scope>NUCLEOTIDE SEQUENCE [LARGE SCALE GENOMIC DNA]</scope>
    <source>
        <strain evidence="2 3">IBT 35679</strain>
    </source>
</reference>
<dbReference type="EMBL" id="JAQIZZ010000008">
    <property type="protein sequence ID" value="KAJ5524714.1"/>
    <property type="molecule type" value="Genomic_DNA"/>
</dbReference>
<dbReference type="AlphaFoldDB" id="A0AAD6CM67"/>
<accession>A0AAD6CM67</accession>
<proteinExistence type="predicted"/>
<sequence>MADDFFPRQPVYALVPSSGPSIESNRLLLRPVEDRDTAALFAVRARPEVAKTNHPKTPFQSIEQTKEWLSSKTFKAPASVIGRSFVYSIVDKSIPDTEEQVIGYMGINAVDPCPEIGYSLLPESWGKGFATEALRMMLKTWWDLPRLDLDDLDRASGFVEKVYALCEKGNLGSCAVLRKCGFEIVEEVRVGTDELYMWSLKKPDGSRDVGASLQYRYIEI</sequence>
<dbReference type="Proteomes" id="UP001220324">
    <property type="component" value="Unassembled WGS sequence"/>
</dbReference>
<dbReference type="PANTHER" id="PTHR43792:SF1">
    <property type="entry name" value="N-ACETYLTRANSFERASE DOMAIN-CONTAINING PROTEIN"/>
    <property type="match status" value="1"/>
</dbReference>
<dbReference type="SUPFAM" id="SSF55729">
    <property type="entry name" value="Acyl-CoA N-acyltransferases (Nat)"/>
    <property type="match status" value="1"/>
</dbReference>
<evidence type="ECO:0000259" key="1">
    <source>
        <dbReference type="PROSITE" id="PS51186"/>
    </source>
</evidence>
<keyword evidence="3" id="KW-1185">Reference proteome</keyword>
<evidence type="ECO:0000313" key="3">
    <source>
        <dbReference type="Proteomes" id="UP001220324"/>
    </source>
</evidence>
<dbReference type="GO" id="GO:0016747">
    <property type="term" value="F:acyltransferase activity, transferring groups other than amino-acyl groups"/>
    <property type="evidence" value="ECO:0007669"/>
    <property type="project" value="InterPro"/>
</dbReference>
<dbReference type="InterPro" id="IPR051531">
    <property type="entry name" value="N-acetyltransferase"/>
</dbReference>
<dbReference type="Gene3D" id="3.40.630.30">
    <property type="match status" value="1"/>
</dbReference>
<protein>
    <submittedName>
        <fullName evidence="2">N-acetyltransferase GNAT family</fullName>
    </submittedName>
</protein>
<dbReference type="PROSITE" id="PS51186">
    <property type="entry name" value="GNAT"/>
    <property type="match status" value="1"/>
</dbReference>